<dbReference type="InterPro" id="IPR035965">
    <property type="entry name" value="PAS-like_dom_sf"/>
</dbReference>
<keyword evidence="3" id="KW-0805">Transcription regulation</keyword>
<dbReference type="InterPro" id="IPR025944">
    <property type="entry name" value="Sigma_54_int_dom_CS"/>
</dbReference>
<sequence length="569" mass="65247">MDIKTIGDIISEYVNGIIILDKEEKIIWSDDLYKEISYEKEILGKKFSDVFSIDLNQIKNSTINNLSGKKYKIKCKTIKDGEEEYTLVIIGEITDFNNKDTKIYCLEKIIDSINDGIIISNYEGRIVLYNKSQEKLEELSSKEVVGKFLWEGYQSKPELSEHQKVFKTNTPIIDKYQAHSYKGGVAKYVSYSTYPIVKDGETIAVYSVCKNESSLQALLHETLELKRKLYSKSKYNEKNYQKNGTQYIFTDIIGDSSVMVNLIKESQTMALVNSPILIVGETGTGKEVFAQSIHNFSKNNKEAFVDINCSAIPENLLESILFGTVKGAYTGAVDQAGLFEEAGKGTLFLDEINSMPILMQSKLLRVLQEKKVRRVGGINSIPISCRIISAVNEDPQKAIKEDKLRQDLYYRLAGVSLYIPPLRERKEDIVTTIEFFINKYNKMLNKNIKSISKELREVMIDYKWPGNVRELEHVIENIMIRTTDTQTELKILDIPHYIREDMIGSISIDKVQKSQHGLPDILRSIEKELILESLKKNNWNISRATKDLGIIRQSLEYRMKKLKIEKPKE</sequence>
<dbReference type="Pfam" id="PF02954">
    <property type="entry name" value="HTH_8"/>
    <property type="match status" value="1"/>
</dbReference>
<dbReference type="CDD" id="cd00009">
    <property type="entry name" value="AAA"/>
    <property type="match status" value="1"/>
</dbReference>
<dbReference type="Gene3D" id="3.30.450.20">
    <property type="entry name" value="PAS domain"/>
    <property type="match status" value="2"/>
</dbReference>
<evidence type="ECO:0000256" key="1">
    <source>
        <dbReference type="ARBA" id="ARBA00022741"/>
    </source>
</evidence>
<dbReference type="Pfam" id="PF00158">
    <property type="entry name" value="Sigma54_activat"/>
    <property type="match status" value="1"/>
</dbReference>
<feature type="domain" description="Sigma-54 factor interaction" evidence="5">
    <location>
        <begin position="252"/>
        <end position="480"/>
    </location>
</feature>
<dbReference type="Gene3D" id="1.10.10.60">
    <property type="entry name" value="Homeodomain-like"/>
    <property type="match status" value="1"/>
</dbReference>
<dbReference type="SUPFAM" id="SSF55785">
    <property type="entry name" value="PYP-like sensor domain (PAS domain)"/>
    <property type="match status" value="1"/>
</dbReference>
<keyword evidence="2" id="KW-0067">ATP-binding</keyword>
<dbReference type="SUPFAM" id="SSF46689">
    <property type="entry name" value="Homeodomain-like"/>
    <property type="match status" value="1"/>
</dbReference>
<dbReference type="Gene3D" id="3.40.50.300">
    <property type="entry name" value="P-loop containing nucleotide triphosphate hydrolases"/>
    <property type="match status" value="1"/>
</dbReference>
<dbReference type="NCBIfam" id="TIGR00229">
    <property type="entry name" value="sensory_box"/>
    <property type="match status" value="1"/>
</dbReference>
<evidence type="ECO:0000259" key="6">
    <source>
        <dbReference type="PROSITE" id="PS50112"/>
    </source>
</evidence>
<reference evidence="7" key="1">
    <citation type="submission" date="2020-12" db="EMBL/GenBank/DDBJ databases">
        <title>Clostridium thailandense sp. nov., a novel acetogenic bacterium isolated from peat land soil in Thailand.</title>
        <authorList>
            <person name="Chaikitkaew S."/>
            <person name="Birkeland N.K."/>
        </authorList>
    </citation>
    <scope>NUCLEOTIDE SEQUENCE</scope>
    <source>
        <strain evidence="7">DSM 17425</strain>
    </source>
</reference>
<feature type="domain" description="PAS" evidence="6">
    <location>
        <begin position="106"/>
        <end position="147"/>
    </location>
</feature>
<evidence type="ECO:0000313" key="7">
    <source>
        <dbReference type="EMBL" id="MBI6872133.1"/>
    </source>
</evidence>
<evidence type="ECO:0000256" key="2">
    <source>
        <dbReference type="ARBA" id="ARBA00022840"/>
    </source>
</evidence>
<protein>
    <submittedName>
        <fullName evidence="7">Sigma 54-interacting transcriptional regulator</fullName>
    </submittedName>
</protein>
<dbReference type="PROSITE" id="PS50112">
    <property type="entry name" value="PAS"/>
    <property type="match status" value="1"/>
</dbReference>
<dbReference type="PROSITE" id="PS00688">
    <property type="entry name" value="SIGMA54_INTERACT_3"/>
    <property type="match status" value="1"/>
</dbReference>
<organism evidence="7 8">
    <name type="scientific">Clostridium aciditolerans</name>
    <dbReference type="NCBI Taxonomy" id="339861"/>
    <lineage>
        <taxon>Bacteria</taxon>
        <taxon>Bacillati</taxon>
        <taxon>Bacillota</taxon>
        <taxon>Clostridia</taxon>
        <taxon>Eubacteriales</taxon>
        <taxon>Clostridiaceae</taxon>
        <taxon>Clostridium</taxon>
    </lineage>
</organism>
<dbReference type="InterPro" id="IPR002197">
    <property type="entry name" value="HTH_Fis"/>
</dbReference>
<evidence type="ECO:0000313" key="8">
    <source>
        <dbReference type="Proteomes" id="UP000622687"/>
    </source>
</evidence>
<keyword evidence="4" id="KW-0804">Transcription</keyword>
<dbReference type="PANTHER" id="PTHR32071:SF74">
    <property type="entry name" value="TRANSCRIPTIONAL ACTIVATOR ROCR"/>
    <property type="match status" value="1"/>
</dbReference>
<dbReference type="Gene3D" id="1.10.8.60">
    <property type="match status" value="1"/>
</dbReference>
<accession>A0A934HRT6</accession>
<dbReference type="Pfam" id="PF25601">
    <property type="entry name" value="AAA_lid_14"/>
    <property type="match status" value="1"/>
</dbReference>
<dbReference type="GO" id="GO:0006355">
    <property type="term" value="P:regulation of DNA-templated transcription"/>
    <property type="evidence" value="ECO:0007669"/>
    <property type="project" value="InterPro"/>
</dbReference>
<dbReference type="InterPro" id="IPR002078">
    <property type="entry name" value="Sigma_54_int"/>
</dbReference>
<proteinExistence type="predicted"/>
<gene>
    <name evidence="7" type="ORF">I6U51_05345</name>
</gene>
<dbReference type="InterPro" id="IPR058031">
    <property type="entry name" value="AAA_lid_NorR"/>
</dbReference>
<dbReference type="PRINTS" id="PR01590">
    <property type="entry name" value="HTHFIS"/>
</dbReference>
<evidence type="ECO:0000256" key="4">
    <source>
        <dbReference type="ARBA" id="ARBA00023163"/>
    </source>
</evidence>
<dbReference type="PROSITE" id="PS00675">
    <property type="entry name" value="SIGMA54_INTERACT_1"/>
    <property type="match status" value="1"/>
</dbReference>
<keyword evidence="8" id="KW-1185">Reference proteome</keyword>
<comment type="caution">
    <text evidence="7">The sequence shown here is derived from an EMBL/GenBank/DDBJ whole genome shotgun (WGS) entry which is preliminary data.</text>
</comment>
<dbReference type="SUPFAM" id="SSF52540">
    <property type="entry name" value="P-loop containing nucleoside triphosphate hydrolases"/>
    <property type="match status" value="1"/>
</dbReference>
<name>A0A934HRT6_9CLOT</name>
<dbReference type="FunFam" id="3.40.50.300:FF:000006">
    <property type="entry name" value="DNA-binding transcriptional regulator NtrC"/>
    <property type="match status" value="1"/>
</dbReference>
<dbReference type="GO" id="GO:0005524">
    <property type="term" value="F:ATP binding"/>
    <property type="evidence" value="ECO:0007669"/>
    <property type="project" value="UniProtKB-KW"/>
</dbReference>
<dbReference type="InterPro" id="IPR000014">
    <property type="entry name" value="PAS"/>
</dbReference>
<dbReference type="EMBL" id="JAEEGB010000005">
    <property type="protein sequence ID" value="MBI6872133.1"/>
    <property type="molecule type" value="Genomic_DNA"/>
</dbReference>
<dbReference type="PANTHER" id="PTHR32071">
    <property type="entry name" value="TRANSCRIPTIONAL REGULATORY PROTEIN"/>
    <property type="match status" value="1"/>
</dbReference>
<dbReference type="AlphaFoldDB" id="A0A934HRT6"/>
<dbReference type="RefSeq" id="WP_211141608.1">
    <property type="nucleotide sequence ID" value="NZ_JAEEGB010000005.1"/>
</dbReference>
<dbReference type="InterPro" id="IPR009057">
    <property type="entry name" value="Homeodomain-like_sf"/>
</dbReference>
<dbReference type="InterPro" id="IPR027417">
    <property type="entry name" value="P-loop_NTPase"/>
</dbReference>
<dbReference type="InterPro" id="IPR003593">
    <property type="entry name" value="AAA+_ATPase"/>
</dbReference>
<keyword evidence="1" id="KW-0547">Nucleotide-binding</keyword>
<dbReference type="SMART" id="SM00091">
    <property type="entry name" value="PAS"/>
    <property type="match status" value="2"/>
</dbReference>
<dbReference type="InterPro" id="IPR025662">
    <property type="entry name" value="Sigma_54_int_dom_ATP-bd_1"/>
</dbReference>
<evidence type="ECO:0000256" key="3">
    <source>
        <dbReference type="ARBA" id="ARBA00023015"/>
    </source>
</evidence>
<dbReference type="Proteomes" id="UP000622687">
    <property type="component" value="Unassembled WGS sequence"/>
</dbReference>
<dbReference type="PROSITE" id="PS50045">
    <property type="entry name" value="SIGMA54_INTERACT_4"/>
    <property type="match status" value="1"/>
</dbReference>
<dbReference type="GO" id="GO:0043565">
    <property type="term" value="F:sequence-specific DNA binding"/>
    <property type="evidence" value="ECO:0007669"/>
    <property type="project" value="InterPro"/>
</dbReference>
<evidence type="ECO:0000259" key="5">
    <source>
        <dbReference type="PROSITE" id="PS50045"/>
    </source>
</evidence>
<dbReference type="SMART" id="SM00382">
    <property type="entry name" value="AAA"/>
    <property type="match status" value="1"/>
</dbReference>